<feature type="region of interest" description="Disordered" evidence="1">
    <location>
        <begin position="41"/>
        <end position="75"/>
    </location>
</feature>
<proteinExistence type="predicted"/>
<comment type="caution">
    <text evidence="2">The sequence shown here is derived from an EMBL/GenBank/DDBJ whole genome shotgun (WGS) entry which is preliminary data.</text>
</comment>
<accession>A0A8S1R8G7</accession>
<dbReference type="Proteomes" id="UP000692954">
    <property type="component" value="Unassembled WGS sequence"/>
</dbReference>
<sequence>MKEQYIIQLLIFESQLDFEEMEAWLAEVEQVDEKIKKLQKIKQGKSKKKMMKKQQRQEQNDQNTRKKRRCQGGRRKKIEQRSCQFLQILLFRICQINRQMLMFQKRDDIINYQKKQKSIKKIRIQSNKRKRNLNQRRRQKKYYGKRVHLLIENGNIIIVQKKRQNLNQQYLKMIQSFKTLELDMEQRKKKNSFPFFYIQFFCFFHIFFLPYQNKEDYDKAEWKYSQALELVKKQQDFMVKQSYIKSNKNKKAINDCQVCSFIIIIQIQLHRFYKFIKIKVCYIKNNFLHNIMEQKLYQEKCKQLLQKVENKLQSAIYNQMSDYLDVLNAMDQDKPRQYDKSYAFKMRVIAQDSIIELLQVKCRLLVSQKQLSQ</sequence>
<gene>
    <name evidence="2" type="ORF">PSON_ATCC_30995.1.T1460019</name>
</gene>
<organism evidence="2 3">
    <name type="scientific">Paramecium sonneborni</name>
    <dbReference type="NCBI Taxonomy" id="65129"/>
    <lineage>
        <taxon>Eukaryota</taxon>
        <taxon>Sar</taxon>
        <taxon>Alveolata</taxon>
        <taxon>Ciliophora</taxon>
        <taxon>Intramacronucleata</taxon>
        <taxon>Oligohymenophorea</taxon>
        <taxon>Peniculida</taxon>
        <taxon>Parameciidae</taxon>
        <taxon>Paramecium</taxon>
    </lineage>
</organism>
<dbReference type="AlphaFoldDB" id="A0A8S1R8G7"/>
<feature type="compositionally biased region" description="Basic residues" evidence="1">
    <location>
        <begin position="41"/>
        <end position="54"/>
    </location>
</feature>
<reference evidence="2" key="1">
    <citation type="submission" date="2021-01" db="EMBL/GenBank/DDBJ databases">
        <authorList>
            <consortium name="Genoscope - CEA"/>
            <person name="William W."/>
        </authorList>
    </citation>
    <scope>NUCLEOTIDE SEQUENCE</scope>
</reference>
<dbReference type="EMBL" id="CAJJDN010000146">
    <property type="protein sequence ID" value="CAD8123593.1"/>
    <property type="molecule type" value="Genomic_DNA"/>
</dbReference>
<protein>
    <submittedName>
        <fullName evidence="2">Uncharacterized protein</fullName>
    </submittedName>
</protein>
<feature type="compositionally biased region" description="Basic residues" evidence="1">
    <location>
        <begin position="65"/>
        <end position="75"/>
    </location>
</feature>
<evidence type="ECO:0000256" key="1">
    <source>
        <dbReference type="SAM" id="MobiDB-lite"/>
    </source>
</evidence>
<evidence type="ECO:0000313" key="3">
    <source>
        <dbReference type="Proteomes" id="UP000692954"/>
    </source>
</evidence>
<name>A0A8S1R8G7_9CILI</name>
<keyword evidence="3" id="KW-1185">Reference proteome</keyword>
<evidence type="ECO:0000313" key="2">
    <source>
        <dbReference type="EMBL" id="CAD8123593.1"/>
    </source>
</evidence>